<evidence type="ECO:0000256" key="2">
    <source>
        <dbReference type="ARBA" id="ARBA00022478"/>
    </source>
</evidence>
<dbReference type="GO" id="GO:0000428">
    <property type="term" value="C:DNA-directed RNA polymerase complex"/>
    <property type="evidence" value="ECO:0007669"/>
    <property type="project" value="UniProtKB-KW"/>
</dbReference>
<sequence length="610" mass="67697">MGILDEDVSRVRDQTDLVALVGDYVALKRVGQRFAGLCPFHQEKSPSFSVNAELGVYYCFGCQSSGDAITFLREIEHLDFPETIERLATRAGITLRYDDKSHQRDKSRRSRLVEAVEAAVVFYHQLLVESPAGGAARKYLRGRGFGGDEARQFRLGFSPEGWDDLSKTLSHDNKFSRDDLVEAGLAFVNKANRLQDQFRGRLMFPIFDARGEAVGFGARDLVGEGPKYRNSAESAVYQKSRLLYGLNWAKPEIVARSEVIICEGYTDVMAYSLAGAPNAVATCGTALSDDHVRMLKNLTRRVVLAYDADSAGQGAAERWYKWEQELELEVRVAGLPLGRDPGDLWRDDQPALLASITEAKPFLAFRIDRALAAGDVSTIEGRARAATMAARVIAEHPSELVRDQYALQISESLSLDLDGVRHQITQARTNPIPASAPGRPIANQENEDESPLPPPPVDRREVDILRWVIHDPALVQDWIDASLFIDPTAREVFDLLIEHPDLHEAIAVSDGNARRLLERLAVEEPEVDDEPQTLAARLMVNTVEPVAKRLTDRALRSGDDRASEAKSQLDSLAHARELGEWVSAQNSAKELLRWVIKESARLNEPAGSVE</sequence>
<dbReference type="Pfam" id="PF13155">
    <property type="entry name" value="Toprim_2"/>
    <property type="match status" value="1"/>
</dbReference>
<evidence type="ECO:0000313" key="17">
    <source>
        <dbReference type="EMBL" id="CAB5020812.1"/>
    </source>
</evidence>
<evidence type="ECO:0000256" key="3">
    <source>
        <dbReference type="ARBA" id="ARBA00022515"/>
    </source>
</evidence>
<dbReference type="PANTHER" id="PTHR30313:SF2">
    <property type="entry name" value="DNA PRIMASE"/>
    <property type="match status" value="1"/>
</dbReference>
<keyword evidence="5" id="KW-0548">Nucleotidyltransferase</keyword>
<evidence type="ECO:0000256" key="6">
    <source>
        <dbReference type="ARBA" id="ARBA00022705"/>
    </source>
</evidence>
<name>A0A6J7LSJ1_9ZZZZ</name>
<evidence type="ECO:0000256" key="1">
    <source>
        <dbReference type="ARBA" id="ARBA00001947"/>
    </source>
</evidence>
<dbReference type="GO" id="GO:0003899">
    <property type="term" value="F:DNA-directed RNA polymerase activity"/>
    <property type="evidence" value="ECO:0007669"/>
    <property type="project" value="InterPro"/>
</dbReference>
<dbReference type="InterPro" id="IPR019475">
    <property type="entry name" value="DNA_primase_DnaB-bd"/>
</dbReference>
<dbReference type="PIRSF" id="PIRSF002811">
    <property type="entry name" value="DnaG"/>
    <property type="match status" value="1"/>
</dbReference>
<feature type="domain" description="Toprim" evidence="14">
    <location>
        <begin position="257"/>
        <end position="336"/>
    </location>
</feature>
<keyword evidence="6" id="KW-0235">DNA replication</keyword>
<evidence type="ECO:0000313" key="16">
    <source>
        <dbReference type="EMBL" id="CAB4971700.1"/>
    </source>
</evidence>
<dbReference type="PANTHER" id="PTHR30313">
    <property type="entry name" value="DNA PRIMASE"/>
    <property type="match status" value="1"/>
</dbReference>
<dbReference type="InterPro" id="IPR034151">
    <property type="entry name" value="TOPRIM_DnaG_bac"/>
</dbReference>
<dbReference type="AlphaFoldDB" id="A0A6J7LSJ1"/>
<dbReference type="GO" id="GO:0003677">
    <property type="term" value="F:DNA binding"/>
    <property type="evidence" value="ECO:0007669"/>
    <property type="project" value="UniProtKB-KW"/>
</dbReference>
<evidence type="ECO:0000313" key="15">
    <source>
        <dbReference type="EMBL" id="CAB4716204.1"/>
    </source>
</evidence>
<dbReference type="GO" id="GO:0008270">
    <property type="term" value="F:zinc ion binding"/>
    <property type="evidence" value="ECO:0007669"/>
    <property type="project" value="UniProtKB-KW"/>
</dbReference>
<dbReference type="InterPro" id="IPR013264">
    <property type="entry name" value="DNAG_N"/>
</dbReference>
<dbReference type="Pfam" id="PF08275">
    <property type="entry name" value="DNAG_N"/>
    <property type="match status" value="1"/>
</dbReference>
<keyword evidence="10" id="KW-0460">Magnesium</keyword>
<dbReference type="Gene3D" id="3.40.1360.10">
    <property type="match status" value="1"/>
</dbReference>
<evidence type="ECO:0000256" key="7">
    <source>
        <dbReference type="ARBA" id="ARBA00022723"/>
    </source>
</evidence>
<dbReference type="HAMAP" id="MF_00974">
    <property type="entry name" value="DNA_primase_DnaG"/>
    <property type="match status" value="1"/>
</dbReference>
<gene>
    <name evidence="15" type="ORF">UFOPK2683_00284</name>
    <name evidence="16" type="ORF">UFOPK3897_00484</name>
    <name evidence="17" type="ORF">UFOPK4121_00643</name>
</gene>
<keyword evidence="12" id="KW-0804">Transcription</keyword>
<dbReference type="Gene3D" id="3.90.580.10">
    <property type="entry name" value="Zinc finger, CHC2-type domain"/>
    <property type="match status" value="1"/>
</dbReference>
<organism evidence="16">
    <name type="scientific">freshwater metagenome</name>
    <dbReference type="NCBI Taxonomy" id="449393"/>
    <lineage>
        <taxon>unclassified sequences</taxon>
        <taxon>metagenomes</taxon>
        <taxon>ecological metagenomes</taxon>
    </lineage>
</organism>
<dbReference type="PROSITE" id="PS50880">
    <property type="entry name" value="TOPRIM"/>
    <property type="match status" value="1"/>
</dbReference>
<dbReference type="Pfam" id="PF01807">
    <property type="entry name" value="Zn_ribbon_DnaG"/>
    <property type="match status" value="1"/>
</dbReference>
<dbReference type="SUPFAM" id="SSF57783">
    <property type="entry name" value="Zinc beta-ribbon"/>
    <property type="match status" value="1"/>
</dbReference>
<keyword evidence="4" id="KW-0808">Transferase</keyword>
<feature type="region of interest" description="Disordered" evidence="13">
    <location>
        <begin position="426"/>
        <end position="457"/>
    </location>
</feature>
<dbReference type="InterPro" id="IPR002694">
    <property type="entry name" value="Znf_CHC2"/>
</dbReference>
<keyword evidence="3" id="KW-0639">Primosome</keyword>
<evidence type="ECO:0000256" key="9">
    <source>
        <dbReference type="ARBA" id="ARBA00022833"/>
    </source>
</evidence>
<dbReference type="Gene3D" id="3.90.980.10">
    <property type="entry name" value="DNA primase, catalytic core, N-terminal domain"/>
    <property type="match status" value="1"/>
</dbReference>
<keyword evidence="8" id="KW-0863">Zinc-finger</keyword>
<accession>A0A6J7LSJ1</accession>
<keyword evidence="11" id="KW-0238">DNA-binding</keyword>
<dbReference type="SMART" id="SM00400">
    <property type="entry name" value="ZnF_CHCC"/>
    <property type="match status" value="1"/>
</dbReference>
<proteinExistence type="inferred from homology"/>
<reference evidence="16" key="1">
    <citation type="submission" date="2020-05" db="EMBL/GenBank/DDBJ databases">
        <authorList>
            <person name="Chiriac C."/>
            <person name="Salcher M."/>
            <person name="Ghai R."/>
            <person name="Kavagutti S V."/>
        </authorList>
    </citation>
    <scope>NUCLEOTIDE SEQUENCE</scope>
</reference>
<dbReference type="FunFam" id="3.90.580.10:FF:000001">
    <property type="entry name" value="DNA primase"/>
    <property type="match status" value="1"/>
</dbReference>
<evidence type="ECO:0000256" key="10">
    <source>
        <dbReference type="ARBA" id="ARBA00022842"/>
    </source>
</evidence>
<dbReference type="EMBL" id="CAFBPQ010000014">
    <property type="protein sequence ID" value="CAB5020812.1"/>
    <property type="molecule type" value="Genomic_DNA"/>
</dbReference>
<dbReference type="InterPro" id="IPR006295">
    <property type="entry name" value="DNA_primase_DnaG"/>
</dbReference>
<evidence type="ECO:0000259" key="14">
    <source>
        <dbReference type="PROSITE" id="PS50880"/>
    </source>
</evidence>
<keyword evidence="7" id="KW-0479">Metal-binding</keyword>
<dbReference type="GO" id="GO:1990077">
    <property type="term" value="C:primosome complex"/>
    <property type="evidence" value="ECO:0007669"/>
    <property type="project" value="UniProtKB-KW"/>
</dbReference>
<dbReference type="InterPro" id="IPR006171">
    <property type="entry name" value="TOPRIM_dom"/>
</dbReference>
<dbReference type="CDD" id="cd03364">
    <property type="entry name" value="TOPRIM_DnaG_primases"/>
    <property type="match status" value="1"/>
</dbReference>
<dbReference type="GO" id="GO:0005737">
    <property type="term" value="C:cytoplasm"/>
    <property type="evidence" value="ECO:0007669"/>
    <property type="project" value="TreeGrafter"/>
</dbReference>
<dbReference type="NCBIfam" id="TIGR01391">
    <property type="entry name" value="dnaG"/>
    <property type="match status" value="1"/>
</dbReference>
<evidence type="ECO:0000256" key="5">
    <source>
        <dbReference type="ARBA" id="ARBA00022695"/>
    </source>
</evidence>
<dbReference type="InterPro" id="IPR036977">
    <property type="entry name" value="DNA_primase_Znf_CHC2"/>
</dbReference>
<dbReference type="InterPro" id="IPR050219">
    <property type="entry name" value="DnaG_primase"/>
</dbReference>
<comment type="cofactor">
    <cofactor evidence="1">
        <name>Zn(2+)</name>
        <dbReference type="ChEBI" id="CHEBI:29105"/>
    </cofactor>
</comment>
<evidence type="ECO:0000256" key="4">
    <source>
        <dbReference type="ARBA" id="ARBA00022679"/>
    </source>
</evidence>
<keyword evidence="2" id="KW-0240">DNA-directed RNA polymerase</keyword>
<dbReference type="EMBL" id="CAEZYK010000009">
    <property type="protein sequence ID" value="CAB4716204.1"/>
    <property type="molecule type" value="Genomic_DNA"/>
</dbReference>
<dbReference type="SUPFAM" id="SSF56731">
    <property type="entry name" value="DNA primase core"/>
    <property type="match status" value="1"/>
</dbReference>
<dbReference type="EMBL" id="CAFBOF010000006">
    <property type="protein sequence ID" value="CAB4971700.1"/>
    <property type="molecule type" value="Genomic_DNA"/>
</dbReference>
<evidence type="ECO:0000256" key="8">
    <source>
        <dbReference type="ARBA" id="ARBA00022771"/>
    </source>
</evidence>
<dbReference type="InterPro" id="IPR030846">
    <property type="entry name" value="DnaG_bac"/>
</dbReference>
<dbReference type="GO" id="GO:0006269">
    <property type="term" value="P:DNA replication, synthesis of primer"/>
    <property type="evidence" value="ECO:0007669"/>
    <property type="project" value="UniProtKB-KW"/>
</dbReference>
<dbReference type="SMART" id="SM00493">
    <property type="entry name" value="TOPRIM"/>
    <property type="match status" value="1"/>
</dbReference>
<protein>
    <submittedName>
        <fullName evidence="16">Unannotated protein</fullName>
    </submittedName>
</protein>
<dbReference type="Pfam" id="PF10410">
    <property type="entry name" value="DnaB_bind"/>
    <property type="match status" value="1"/>
</dbReference>
<evidence type="ECO:0000256" key="11">
    <source>
        <dbReference type="ARBA" id="ARBA00023125"/>
    </source>
</evidence>
<evidence type="ECO:0000256" key="13">
    <source>
        <dbReference type="SAM" id="MobiDB-lite"/>
    </source>
</evidence>
<dbReference type="InterPro" id="IPR037068">
    <property type="entry name" value="DNA_primase_core_N_sf"/>
</dbReference>
<evidence type="ECO:0000256" key="12">
    <source>
        <dbReference type="ARBA" id="ARBA00023163"/>
    </source>
</evidence>
<keyword evidence="9" id="KW-0862">Zinc</keyword>